<gene>
    <name evidence="2" type="ORF">EAY46_09570</name>
</gene>
<dbReference type="Pfam" id="PF10592">
    <property type="entry name" value="AIPR"/>
    <property type="match status" value="1"/>
</dbReference>
<dbReference type="Proteomes" id="UP000726136">
    <property type="component" value="Unassembled WGS sequence"/>
</dbReference>
<protein>
    <recommendedName>
        <fullName evidence="1">Abortive phage infection protein C-terminal domain-containing protein</fullName>
    </recommendedName>
</protein>
<name>A0ABR9Z4E8_VIBAN</name>
<proteinExistence type="predicted"/>
<dbReference type="RefSeq" id="WP_194663165.1">
    <property type="nucleotide sequence ID" value="NZ_RDPI01000009.1"/>
</dbReference>
<keyword evidence="3" id="KW-1185">Reference proteome</keyword>
<sequence>MANRNDYIILNKKLDRYAKILEDNTGVDLGFDEIERRRLGFYIYILEQVCNESDVCTLADSVIDTEFNRKVFERSVNDCGVDAIFINEEAKELRLFNFKYRNSFKPGNTQKLNDSFISTKFLNFAIQEDKELINKYPKDIKNKIYKVSSILNRPNDEWSVELYQVSNDAEDAREPNRELAQLAEMYSIKVKPLSLSAISSFMTIRPEKIDAKLLIDSDAIMSYSEDNKASAKSFIARIKCSEVLRVTCNDVELRNTLNLEDASKLQSSDLDFSVLFDNVRGLVKRSKYNENIADSLKLGPKKFFMYNNGITLIAEDIKSKPLPGNKSIKLELSGIQIVNGGQTLRTIHKFNQDDDGNLENYLYDAEVLVRMFMPDNELNESHKIAEYTNSQNPIKSIDLKSLASEQIEIERYLDEFDIAYARKSGDTGPKDDKEYKYTVNMELLGKLLKAKAGNPDKTTSSVKDMFEGSYKKLFVTNFELTETPDLIDMYFNIVKAFKELKIKGNQLKYFYIVYLNFLMPNSSLSELIDKLEISLNEYLEKQPDTTAVKALGSAVFKRTLLNDLGLQLVG</sequence>
<comment type="caution">
    <text evidence="2">The sequence shown here is derived from an EMBL/GenBank/DDBJ whole genome shotgun (WGS) entry which is preliminary data.</text>
</comment>
<accession>A0ABR9Z4E8</accession>
<dbReference type="InterPro" id="IPR018891">
    <property type="entry name" value="AIPR_C"/>
</dbReference>
<feature type="domain" description="Abortive phage infection protein C-terminal" evidence="1">
    <location>
        <begin position="275"/>
        <end position="533"/>
    </location>
</feature>
<evidence type="ECO:0000313" key="3">
    <source>
        <dbReference type="Proteomes" id="UP000726136"/>
    </source>
</evidence>
<organism evidence="2 3">
    <name type="scientific">Vibrio anguillarum</name>
    <name type="common">Listonella anguillarum</name>
    <dbReference type="NCBI Taxonomy" id="55601"/>
    <lineage>
        <taxon>Bacteria</taxon>
        <taxon>Pseudomonadati</taxon>
        <taxon>Pseudomonadota</taxon>
        <taxon>Gammaproteobacteria</taxon>
        <taxon>Vibrionales</taxon>
        <taxon>Vibrionaceae</taxon>
        <taxon>Vibrio</taxon>
    </lineage>
</organism>
<dbReference type="EMBL" id="RDPI01000009">
    <property type="protein sequence ID" value="MBF4373333.1"/>
    <property type="molecule type" value="Genomic_DNA"/>
</dbReference>
<reference evidence="2 3" key="1">
    <citation type="journal article" date="2021" name="PeerJ">
        <title>Analysis of 44 Vibrio anguillarum genomes reveals high genetic diversity.</title>
        <authorList>
            <person name="Hansen M.J."/>
            <person name="Dalsgaard I."/>
        </authorList>
    </citation>
    <scope>NUCLEOTIDE SEQUENCE [LARGE SCALE GENOMIC DNA]</scope>
    <source>
        <strain evidence="2 3">040915-1/1B</strain>
    </source>
</reference>
<evidence type="ECO:0000259" key="1">
    <source>
        <dbReference type="Pfam" id="PF10592"/>
    </source>
</evidence>
<evidence type="ECO:0000313" key="2">
    <source>
        <dbReference type="EMBL" id="MBF4373333.1"/>
    </source>
</evidence>